<dbReference type="AlphaFoldDB" id="A0AAD4P629"/>
<feature type="domain" description="Retrotransposon gag" evidence="2">
    <location>
        <begin position="131"/>
        <end position="213"/>
    </location>
</feature>
<name>A0AAD4P629_PERFH</name>
<comment type="caution">
    <text evidence="3">The sequence shown here is derived from an EMBL/GenBank/DDBJ whole genome shotgun (WGS) entry which is preliminary data.</text>
</comment>
<protein>
    <recommendedName>
        <fullName evidence="2">Retrotransposon gag domain-containing protein</fullName>
    </recommendedName>
</protein>
<dbReference type="PANTHER" id="PTHR35046">
    <property type="entry name" value="ZINC KNUCKLE (CCHC-TYPE) FAMILY PROTEIN"/>
    <property type="match status" value="1"/>
</dbReference>
<proteinExistence type="predicted"/>
<sequence>MAQYFRCQNQLMNDEFGNQVAELTEQIKKLTAQSTTPQTVQEEIVRQPVFQEDVGDEAFGPEFNAASGYEADFIQPRQGNHPDRPRSPYRHAFRVERPRFEDGDGLLNNIKMSIPEVEGLHDPDLYLDWERKERHRHERYPPVDTWEEMKGLMRGQFIPVHYERELEKKLTRIKQGIRSMEEYHKELETTLNRVGKQETLNATIIQYIEGMNPDIACEVELNNFTSIEETVHYASIVERQLREGRRRSHHSSAPVRPSWNKAPPSRPAYTRPNQPSSTPQPGQNRARDIQCHKCQGWGHFQNQYLNRRVLFITKQNEIDRTSILKPLSPKAVAENQQRMQEKFKEERAKVAAAAAKLTAATVPLTVKTSPKAHVFSITKTTPKQLYIDSLAYGKTSGSAAKEDKIHSLLFSNKGVDKAINSVEFAQDKVLNLRTNSFQRGGGGNDEAMLGLEELNPEFPFKGPIAHIRAKQLQGYFQIDAMKD</sequence>
<gene>
    <name evidence="3" type="ORF">C2S53_009952</name>
</gene>
<dbReference type="EMBL" id="SDAM02000129">
    <property type="protein sequence ID" value="KAH6828249.1"/>
    <property type="molecule type" value="Genomic_DNA"/>
</dbReference>
<reference evidence="3 4" key="1">
    <citation type="journal article" date="2021" name="Nat. Commun.">
        <title>Incipient diploidization of the medicinal plant Perilla within 10,000 years.</title>
        <authorList>
            <person name="Zhang Y."/>
            <person name="Shen Q."/>
            <person name="Leng L."/>
            <person name="Zhang D."/>
            <person name="Chen S."/>
            <person name="Shi Y."/>
            <person name="Ning Z."/>
            <person name="Chen S."/>
        </authorList>
    </citation>
    <scope>NUCLEOTIDE SEQUENCE [LARGE SCALE GENOMIC DNA]</scope>
    <source>
        <strain evidence="4">cv. PC099</strain>
    </source>
</reference>
<dbReference type="PANTHER" id="PTHR35046:SF9">
    <property type="entry name" value="RNA-DIRECTED DNA POLYMERASE"/>
    <property type="match status" value="1"/>
</dbReference>
<evidence type="ECO:0000313" key="3">
    <source>
        <dbReference type="EMBL" id="KAH6828249.1"/>
    </source>
</evidence>
<accession>A0AAD4P629</accession>
<feature type="compositionally biased region" description="Polar residues" evidence="1">
    <location>
        <begin position="271"/>
        <end position="283"/>
    </location>
</feature>
<evidence type="ECO:0000313" key="4">
    <source>
        <dbReference type="Proteomes" id="UP001190926"/>
    </source>
</evidence>
<feature type="region of interest" description="Disordered" evidence="1">
    <location>
        <begin position="242"/>
        <end position="287"/>
    </location>
</feature>
<dbReference type="Pfam" id="PF03732">
    <property type="entry name" value="Retrotrans_gag"/>
    <property type="match status" value="1"/>
</dbReference>
<dbReference type="InterPro" id="IPR005162">
    <property type="entry name" value="Retrotrans_gag_dom"/>
</dbReference>
<dbReference type="Proteomes" id="UP001190926">
    <property type="component" value="Unassembled WGS sequence"/>
</dbReference>
<evidence type="ECO:0000259" key="2">
    <source>
        <dbReference type="Pfam" id="PF03732"/>
    </source>
</evidence>
<keyword evidence="4" id="KW-1185">Reference proteome</keyword>
<organism evidence="3 4">
    <name type="scientific">Perilla frutescens var. hirtella</name>
    <name type="common">Perilla citriodora</name>
    <name type="synonym">Perilla setoyensis</name>
    <dbReference type="NCBI Taxonomy" id="608512"/>
    <lineage>
        <taxon>Eukaryota</taxon>
        <taxon>Viridiplantae</taxon>
        <taxon>Streptophyta</taxon>
        <taxon>Embryophyta</taxon>
        <taxon>Tracheophyta</taxon>
        <taxon>Spermatophyta</taxon>
        <taxon>Magnoliopsida</taxon>
        <taxon>eudicotyledons</taxon>
        <taxon>Gunneridae</taxon>
        <taxon>Pentapetalae</taxon>
        <taxon>asterids</taxon>
        <taxon>lamiids</taxon>
        <taxon>Lamiales</taxon>
        <taxon>Lamiaceae</taxon>
        <taxon>Nepetoideae</taxon>
        <taxon>Elsholtzieae</taxon>
        <taxon>Perilla</taxon>
    </lineage>
</organism>
<evidence type="ECO:0000256" key="1">
    <source>
        <dbReference type="SAM" id="MobiDB-lite"/>
    </source>
</evidence>